<dbReference type="OrthoDB" id="928769at2"/>
<keyword evidence="3" id="KW-1185">Reference proteome</keyword>
<dbReference type="SUPFAM" id="SSF63829">
    <property type="entry name" value="Calcium-dependent phosphotriesterase"/>
    <property type="match status" value="1"/>
</dbReference>
<reference evidence="2 3" key="1">
    <citation type="submission" date="2011-05" db="EMBL/GenBank/DDBJ databases">
        <title>Whole genome sequence of Microlunatus phosphovorus NM-1.</title>
        <authorList>
            <person name="Hosoyama A."/>
            <person name="Sasaki K."/>
            <person name="Harada T."/>
            <person name="Igarashi R."/>
            <person name="Kawakoshi A."/>
            <person name="Sasagawa M."/>
            <person name="Fukada J."/>
            <person name="Nakamura S."/>
            <person name="Katano Y."/>
            <person name="Hanada S."/>
            <person name="Kamagata Y."/>
            <person name="Nakamura N."/>
            <person name="Yamazaki S."/>
            <person name="Fujita N."/>
        </authorList>
    </citation>
    <scope>NUCLEOTIDE SEQUENCE [LARGE SCALE GENOMIC DNA]</scope>
    <source>
        <strain evidence="3">ATCC 700054 / DSM 10555 / JCM 9379 / NBRC 101784 / NCIMB 13414 / VKM Ac-1990 / NM-1</strain>
    </source>
</reference>
<dbReference type="HOGENOM" id="CLU_798843_0_0_11"/>
<keyword evidence="1" id="KW-0732">Signal</keyword>
<dbReference type="NCBIfam" id="NF033206">
    <property type="entry name" value="ScyE_fam"/>
    <property type="match status" value="1"/>
</dbReference>
<name>F5XGG5_MICPN</name>
<dbReference type="Proteomes" id="UP000007947">
    <property type="component" value="Chromosome"/>
</dbReference>
<dbReference type="InterPro" id="IPR011042">
    <property type="entry name" value="6-blade_b-propeller_TolB-like"/>
</dbReference>
<dbReference type="eggNOG" id="COG3386">
    <property type="taxonomic scope" value="Bacteria"/>
</dbReference>
<protein>
    <recommendedName>
        <fullName evidence="4">ScyD/ScyE family protein</fullName>
    </recommendedName>
</protein>
<proteinExistence type="predicted"/>
<dbReference type="KEGG" id="mph:MLP_00580"/>
<evidence type="ECO:0000313" key="2">
    <source>
        <dbReference type="EMBL" id="BAK33072.1"/>
    </source>
</evidence>
<evidence type="ECO:0000256" key="1">
    <source>
        <dbReference type="SAM" id="SignalP"/>
    </source>
</evidence>
<feature type="signal peptide" evidence="1">
    <location>
        <begin position="1"/>
        <end position="27"/>
    </location>
</feature>
<gene>
    <name evidence="2" type="ordered locus">MLP_00580</name>
</gene>
<dbReference type="SUPFAM" id="SSF101898">
    <property type="entry name" value="NHL repeat"/>
    <property type="match status" value="1"/>
</dbReference>
<sequence>MRTSRLLGAAALAAASLLLIPPTASSAAPKPVPKPKVVSTAVAAPFNLALRGGKTYVADGGLNLIGRVTKNGKLATIAADQPGASGIAFSKNGKSMAFTTTVTNLETFENSASGLHIWGPRGKRIYADTHAYETKHNPDKVIRYGVKNPSACVSEALEKAEIPVSYRGHVDSHAYSVTAVPGGWVVADAGSNTLWRVNSKGKISTLAVLPAQPTKITASMAAALELPECVVGITYRFEAVPTDVELGKDGHLYVTTLPGGPESPVLGARGKVYRVNLRNGKTKVVAKGLLGATNLALGTSGKIYVAELFGGRISVVQRGKVKPYVTLPGVVAVETTKSRKTLWAATMGDPENKVPGTIVKIVKGKVRK</sequence>
<dbReference type="STRING" id="1032480.MLP_00580"/>
<accession>F5XGG5</accession>
<evidence type="ECO:0000313" key="3">
    <source>
        <dbReference type="Proteomes" id="UP000007947"/>
    </source>
</evidence>
<dbReference type="AlphaFoldDB" id="F5XGG5"/>
<dbReference type="Gene3D" id="2.120.10.30">
    <property type="entry name" value="TolB, C-terminal domain"/>
    <property type="match status" value="1"/>
</dbReference>
<feature type="chain" id="PRO_5003328779" description="ScyD/ScyE family protein" evidence="1">
    <location>
        <begin position="28"/>
        <end position="368"/>
    </location>
</feature>
<dbReference type="EMBL" id="AP012204">
    <property type="protein sequence ID" value="BAK33072.1"/>
    <property type="molecule type" value="Genomic_DNA"/>
</dbReference>
<dbReference type="InterPro" id="IPR048031">
    <property type="entry name" value="ScyD/ScyE-like"/>
</dbReference>
<organism evidence="2 3">
    <name type="scientific">Microlunatus phosphovorus (strain ATCC 700054 / DSM 10555 / JCM 9379 / NBRC 101784 / NCIMB 13414 / VKM Ac-1990 / NM-1)</name>
    <dbReference type="NCBI Taxonomy" id="1032480"/>
    <lineage>
        <taxon>Bacteria</taxon>
        <taxon>Bacillati</taxon>
        <taxon>Actinomycetota</taxon>
        <taxon>Actinomycetes</taxon>
        <taxon>Propionibacteriales</taxon>
        <taxon>Propionibacteriaceae</taxon>
        <taxon>Microlunatus</taxon>
    </lineage>
</organism>
<evidence type="ECO:0008006" key="4">
    <source>
        <dbReference type="Google" id="ProtNLM"/>
    </source>
</evidence>